<evidence type="ECO:0000313" key="4">
    <source>
        <dbReference type="Proteomes" id="UP000618051"/>
    </source>
</evidence>
<evidence type="ECO:0000313" key="3">
    <source>
        <dbReference type="EMBL" id="KAI1234083.1"/>
    </source>
</evidence>
<dbReference type="Proteomes" id="UP000618051">
    <property type="component" value="Unassembled WGS sequence"/>
</dbReference>
<comment type="caution">
    <text evidence="2">The sequence shown here is derived from an EMBL/GenBank/DDBJ whole genome shotgun (WGS) entry which is preliminary data.</text>
</comment>
<feature type="region of interest" description="Disordered" evidence="1">
    <location>
        <begin position="154"/>
        <end position="193"/>
    </location>
</feature>
<protein>
    <submittedName>
        <fullName evidence="2">Uncharacterized protein</fullName>
    </submittedName>
</protein>
<keyword evidence="4" id="KW-1185">Reference proteome</keyword>
<evidence type="ECO:0000313" key="2">
    <source>
        <dbReference type="EMBL" id="KAG0115409.1"/>
    </source>
</evidence>
<dbReference type="EMBL" id="JADDUC020000016">
    <property type="protein sequence ID" value="KAI1234083.1"/>
    <property type="molecule type" value="Genomic_DNA"/>
</dbReference>
<proteinExistence type="predicted"/>
<accession>A0A835NIL6</accession>
<reference evidence="3" key="3">
    <citation type="submission" date="2022-01" db="EMBL/GenBank/DDBJ databases">
        <authorList>
            <person name="Rubenstein D.R."/>
        </authorList>
    </citation>
    <scope>NUCLEOTIDE SEQUENCE</scope>
    <source>
        <strain evidence="3">SS15</strain>
        <tissue evidence="3">Liver</tissue>
    </source>
</reference>
<feature type="compositionally biased region" description="Basic and acidic residues" evidence="1">
    <location>
        <begin position="154"/>
        <end position="169"/>
    </location>
</feature>
<sequence length="505" mass="55080">MNSRVYPVEMRLDIQVLLYLPSSHEECDHEPAKKERTQPLAVLVLLGPSPLALLAEPALKGHLILGMEELQKDQDQDQDQDLFFGGAACSCCCGGLENLPLTRDSPEDLNPNLLLCNEQPGPDSQVLDHEYLPYYRTSHICVCPASHICTEREKSSNEGKANTKQDEKSILPSLELSKRTISRPSKEEPPAQELLGASSSALCLPMASFPSGLPHLNQRPACTGYFPYYRTEGGFCTGPLQTKGSITRIESLETKEGGQRGGSRASQYLPATFSLKNKVNQIPDELSQTMKQLLVLSTKKADVLDTTRAQLRPDLGSDPQTSRVKSSRICTQGPSSCCKAQQPELCGAQRGDMGSETSLCPMATPKTVRDVVLQGSDPSQHPEDGQLLATQVLSELQGRSHMCPRERSHKQPFVLGAFFIFSAPGAKMHKDTSSPNQRHYASGTDTPSQTTKEQDAEGLSKHGPSKLAHRSLPTLGSSIEYTEIGSISSNDDAVISMKGTEIFFK</sequence>
<organism evidence="2">
    <name type="scientific">Lamprotornis superbus</name>
    <dbReference type="NCBI Taxonomy" id="245042"/>
    <lineage>
        <taxon>Eukaryota</taxon>
        <taxon>Metazoa</taxon>
        <taxon>Chordata</taxon>
        <taxon>Craniata</taxon>
        <taxon>Vertebrata</taxon>
        <taxon>Euteleostomi</taxon>
        <taxon>Archelosauria</taxon>
        <taxon>Archosauria</taxon>
        <taxon>Dinosauria</taxon>
        <taxon>Saurischia</taxon>
        <taxon>Theropoda</taxon>
        <taxon>Coelurosauria</taxon>
        <taxon>Aves</taxon>
        <taxon>Neognathae</taxon>
        <taxon>Neoaves</taxon>
        <taxon>Telluraves</taxon>
        <taxon>Australaves</taxon>
        <taxon>Passeriformes</taxon>
        <taxon>Sturnidae</taxon>
        <taxon>Lamprotornis</taxon>
    </lineage>
</organism>
<dbReference type="EMBL" id="JADDUC010000226">
    <property type="protein sequence ID" value="KAG0115409.1"/>
    <property type="molecule type" value="Genomic_DNA"/>
</dbReference>
<reference evidence="3 4" key="2">
    <citation type="journal article" date="2021" name="J. Hered.">
        <title>Feather Gene Expression Elucidates the Developmental Basis of Plumage Iridescence in African Starlings.</title>
        <authorList>
            <person name="Rubenstein D.R."/>
            <person name="Corvelo A."/>
            <person name="MacManes M.D."/>
            <person name="Maia R."/>
            <person name="Narzisi G."/>
            <person name="Rousaki A."/>
            <person name="Vandenabeele P."/>
            <person name="Shawkey M.D."/>
            <person name="Solomon J."/>
        </authorList>
    </citation>
    <scope>NUCLEOTIDE SEQUENCE [LARGE SCALE GENOMIC DNA]</scope>
    <source>
        <strain evidence="3">SS15</strain>
    </source>
</reference>
<feature type="region of interest" description="Disordered" evidence="1">
    <location>
        <begin position="427"/>
        <end position="471"/>
    </location>
</feature>
<evidence type="ECO:0000256" key="1">
    <source>
        <dbReference type="SAM" id="MobiDB-lite"/>
    </source>
</evidence>
<gene>
    <name evidence="3" type="ORF">IHE44_0003796</name>
    <name evidence="2" type="ORF">IHE44_006030</name>
</gene>
<name>A0A835NIL6_9PASS</name>
<dbReference type="OrthoDB" id="9219412at2759"/>
<reference evidence="2" key="1">
    <citation type="submission" date="2020-10" db="EMBL/GenBank/DDBJ databases">
        <title>Feather gene expression reveals the developmental basis of iridescence in African starlings.</title>
        <authorList>
            <person name="Rubenstein D.R."/>
        </authorList>
    </citation>
    <scope>NUCLEOTIDE SEQUENCE</scope>
    <source>
        <strain evidence="2">SS15</strain>
        <tissue evidence="2">Liver</tissue>
    </source>
</reference>
<dbReference type="AlphaFoldDB" id="A0A835NIL6"/>
<feature type="compositionally biased region" description="Polar residues" evidence="1">
    <location>
        <begin position="433"/>
        <end position="451"/>
    </location>
</feature>